<dbReference type="RefSeq" id="WP_111336984.1">
    <property type="nucleotide sequence ID" value="NZ_CP030032.1"/>
</dbReference>
<accession>A0A2Z4FQ69</accession>
<evidence type="ECO:0000313" key="1">
    <source>
        <dbReference type="EMBL" id="AWV91070.1"/>
    </source>
</evidence>
<reference evidence="1 2" key="1">
    <citation type="submission" date="2018-06" db="EMBL/GenBank/DDBJ databases">
        <title>Lujinxingia sediminis gen. nov. sp. nov., a new facultative anaerobic member of the class Deltaproteobacteria, and proposal of Lujinxingaceae fam. nov.</title>
        <authorList>
            <person name="Guo L.-Y."/>
            <person name="Li C.-M."/>
            <person name="Wang S."/>
            <person name="Du Z.-J."/>
        </authorList>
    </citation>
    <scope>NUCLEOTIDE SEQUENCE [LARGE SCALE GENOMIC DNA]</scope>
    <source>
        <strain evidence="1 2">FA350</strain>
    </source>
</reference>
<dbReference type="KEGG" id="bsed:DN745_17725"/>
<evidence type="ECO:0000313" key="2">
    <source>
        <dbReference type="Proteomes" id="UP000249799"/>
    </source>
</evidence>
<proteinExistence type="predicted"/>
<dbReference type="AlphaFoldDB" id="A0A2Z4FQ69"/>
<protein>
    <submittedName>
        <fullName evidence="1">GatB/YqeY domain-containing protein</fullName>
    </submittedName>
</protein>
<organism evidence="1 2">
    <name type="scientific">Bradymonas sediminis</name>
    <dbReference type="NCBI Taxonomy" id="1548548"/>
    <lineage>
        <taxon>Bacteria</taxon>
        <taxon>Deltaproteobacteria</taxon>
        <taxon>Bradymonadales</taxon>
        <taxon>Bradymonadaceae</taxon>
        <taxon>Bradymonas</taxon>
    </lineage>
</organism>
<sequence>MATTLEQLTNDMKAAMRAREKQKLQTIRSLISSLKNAAISKGDELNEDDILGILSTEAKKRRESLDAYTEAGRPELAEQEAAELEVIQGYLPQPLTDEEAAALVDEVIAQTGATSKGDMGKVMGAVMPKLKGRYDGSKVKNLVMSKL</sequence>
<dbReference type="InterPro" id="IPR019004">
    <property type="entry name" value="YqeY/Aim41"/>
</dbReference>
<dbReference type="EMBL" id="CP030032">
    <property type="protein sequence ID" value="AWV91070.1"/>
    <property type="molecule type" value="Genomic_DNA"/>
</dbReference>
<dbReference type="Gene3D" id="1.10.10.410">
    <property type="match status" value="1"/>
</dbReference>
<dbReference type="OrthoDB" id="9788127at2"/>
<dbReference type="Gene3D" id="1.10.1510.10">
    <property type="entry name" value="Uncharacterised protein YqeY/AIM41 PF09424, N-terminal domain"/>
    <property type="match status" value="1"/>
</dbReference>
<dbReference type="PANTHER" id="PTHR28055:SF1">
    <property type="entry name" value="ALTERED INHERITANCE OF MITOCHONDRIA PROTEIN 41, MITOCHONDRIAL"/>
    <property type="match status" value="1"/>
</dbReference>
<dbReference type="GO" id="GO:0016884">
    <property type="term" value="F:carbon-nitrogen ligase activity, with glutamine as amido-N-donor"/>
    <property type="evidence" value="ECO:0007669"/>
    <property type="project" value="InterPro"/>
</dbReference>
<dbReference type="InterPro" id="IPR023168">
    <property type="entry name" value="GatB_Yqey_C_2"/>
</dbReference>
<dbReference type="SUPFAM" id="SSF89095">
    <property type="entry name" value="GatB/YqeY motif"/>
    <property type="match status" value="1"/>
</dbReference>
<dbReference type="Proteomes" id="UP000249799">
    <property type="component" value="Chromosome"/>
</dbReference>
<dbReference type="InterPro" id="IPR003789">
    <property type="entry name" value="Asn/Gln_tRNA_amidoTrase-B-like"/>
</dbReference>
<dbReference type="Pfam" id="PF09424">
    <property type="entry name" value="YqeY"/>
    <property type="match status" value="1"/>
</dbReference>
<keyword evidence="2" id="KW-1185">Reference proteome</keyword>
<dbReference type="InterPro" id="IPR042184">
    <property type="entry name" value="YqeY/Aim41_N"/>
</dbReference>
<name>A0A2Z4FQ69_9DELT</name>
<gene>
    <name evidence="1" type="ORF">DN745_17725</name>
</gene>
<dbReference type="PANTHER" id="PTHR28055">
    <property type="entry name" value="ALTERED INHERITANCE OF MITOCHONDRIA PROTEIN 41, MITOCHONDRIAL"/>
    <property type="match status" value="1"/>
</dbReference>